<organism evidence="1 2">
    <name type="scientific">Catellatospora citrea</name>
    <dbReference type="NCBI Taxonomy" id="53366"/>
    <lineage>
        <taxon>Bacteria</taxon>
        <taxon>Bacillati</taxon>
        <taxon>Actinomycetota</taxon>
        <taxon>Actinomycetes</taxon>
        <taxon>Micromonosporales</taxon>
        <taxon>Micromonosporaceae</taxon>
        <taxon>Catellatospora</taxon>
    </lineage>
</organism>
<dbReference type="Proteomes" id="UP000659904">
    <property type="component" value="Unassembled WGS sequence"/>
</dbReference>
<proteinExistence type="predicted"/>
<sequence>MLAVDGGLAPDECLDLGVPVSHAVTHGPWRRRPHRAAIHLPTNSKLSASLSLTKLMPPRDKAAE</sequence>
<accession>A0A8J3K9G8</accession>
<evidence type="ECO:0000313" key="1">
    <source>
        <dbReference type="EMBL" id="GIF98912.1"/>
    </source>
</evidence>
<keyword evidence="2" id="KW-1185">Reference proteome</keyword>
<dbReference type="AlphaFoldDB" id="A0A8J3K9G8"/>
<reference evidence="1 2" key="1">
    <citation type="submission" date="2021-01" db="EMBL/GenBank/DDBJ databases">
        <title>Whole genome shotgun sequence of Catellatospora citrea NBRC 14495.</title>
        <authorList>
            <person name="Komaki H."/>
            <person name="Tamura T."/>
        </authorList>
    </citation>
    <scope>NUCLEOTIDE SEQUENCE [LARGE SCALE GENOMIC DNA]</scope>
    <source>
        <strain evidence="1 2">NBRC 14495</strain>
    </source>
</reference>
<dbReference type="EMBL" id="BONH01000017">
    <property type="protein sequence ID" value="GIF98912.1"/>
    <property type="molecule type" value="Genomic_DNA"/>
</dbReference>
<protein>
    <submittedName>
        <fullName evidence="1">Uncharacterized protein</fullName>
    </submittedName>
</protein>
<name>A0A8J3K9G8_9ACTN</name>
<comment type="caution">
    <text evidence="1">The sequence shown here is derived from an EMBL/GenBank/DDBJ whole genome shotgun (WGS) entry which is preliminary data.</text>
</comment>
<gene>
    <name evidence="1" type="ORF">Cci01nite_40060</name>
</gene>
<evidence type="ECO:0000313" key="2">
    <source>
        <dbReference type="Proteomes" id="UP000659904"/>
    </source>
</evidence>